<proteinExistence type="predicted"/>
<dbReference type="EMBL" id="AP028907">
    <property type="protein sequence ID" value="BES80477.1"/>
    <property type="molecule type" value="Genomic_DNA"/>
</dbReference>
<reference evidence="1 2" key="1">
    <citation type="submission" date="2023-09" db="EMBL/GenBank/DDBJ databases">
        <title>Pyrofollis japonicus gen. nov. sp. nov., a novel member of the family Pyrodictiaceae isolated from the Iheya North hydrothermal field.</title>
        <authorList>
            <person name="Miyazaki U."/>
            <person name="Sanari M."/>
            <person name="Tame A."/>
            <person name="Kitajima M."/>
            <person name="Okamoto A."/>
            <person name="Sawayama S."/>
            <person name="Miyazaki J."/>
            <person name="Takai K."/>
            <person name="Nakagawa S."/>
        </authorList>
    </citation>
    <scope>NUCLEOTIDE SEQUENCE [LARGE SCALE GENOMIC DNA]</scope>
    <source>
        <strain evidence="1 2">AV2</strain>
    </source>
</reference>
<dbReference type="RefSeq" id="WP_338250758.1">
    <property type="nucleotide sequence ID" value="NZ_AP028907.1"/>
</dbReference>
<evidence type="ECO:0000313" key="2">
    <source>
        <dbReference type="Proteomes" id="UP001341135"/>
    </source>
</evidence>
<dbReference type="Proteomes" id="UP001341135">
    <property type="component" value="Chromosome"/>
</dbReference>
<evidence type="ECO:0000313" key="1">
    <source>
        <dbReference type="EMBL" id="BES80477.1"/>
    </source>
</evidence>
<protein>
    <submittedName>
        <fullName evidence="1">Uncharacterized protein</fullName>
    </submittedName>
</protein>
<organism evidence="1 2">
    <name type="scientific">Pyrodictium abyssi</name>
    <dbReference type="NCBI Taxonomy" id="54256"/>
    <lineage>
        <taxon>Archaea</taxon>
        <taxon>Thermoproteota</taxon>
        <taxon>Thermoprotei</taxon>
        <taxon>Desulfurococcales</taxon>
        <taxon>Pyrodictiaceae</taxon>
        <taxon>Pyrodictium</taxon>
    </lineage>
</organism>
<dbReference type="GeneID" id="89288070"/>
<gene>
    <name evidence="1" type="ORF">PABY_00440</name>
</gene>
<accession>A0ABN6ZJP8</accession>
<name>A0ABN6ZJP8_9CREN</name>
<sequence>MEGVLARILAATVLAAGAASTWRRPLELRPGLVEAVAGLVPGGSTVFLDNEALPGGLAGLGGSRGGSVCGCGSRIALGLRASSWLISWPAT</sequence>
<keyword evidence="2" id="KW-1185">Reference proteome</keyword>